<dbReference type="PROSITE" id="PS00107">
    <property type="entry name" value="PROTEIN_KINASE_ATP"/>
    <property type="match status" value="1"/>
</dbReference>
<dbReference type="InterPro" id="IPR051334">
    <property type="entry name" value="SRPK"/>
</dbReference>
<evidence type="ECO:0000256" key="1">
    <source>
        <dbReference type="ARBA" id="ARBA00012513"/>
    </source>
</evidence>
<dbReference type="AlphaFoldDB" id="A0AAV9XZJ4"/>
<evidence type="ECO:0000256" key="3">
    <source>
        <dbReference type="ARBA" id="ARBA00022679"/>
    </source>
</evidence>
<comment type="caution">
    <text evidence="12">The sequence shown here is derived from an EMBL/GenBank/DDBJ whole genome shotgun (WGS) entry which is preliminary data.</text>
</comment>
<dbReference type="GO" id="GO:0004674">
    <property type="term" value="F:protein serine/threonine kinase activity"/>
    <property type="evidence" value="ECO:0007669"/>
    <property type="project" value="UniProtKB-KW"/>
</dbReference>
<organism evidence="12 13">
    <name type="scientific">Cryptosporidium xiaoi</name>
    <dbReference type="NCBI Taxonomy" id="659607"/>
    <lineage>
        <taxon>Eukaryota</taxon>
        <taxon>Sar</taxon>
        <taxon>Alveolata</taxon>
        <taxon>Apicomplexa</taxon>
        <taxon>Conoidasida</taxon>
        <taxon>Coccidia</taxon>
        <taxon>Eucoccidiorida</taxon>
        <taxon>Eimeriorina</taxon>
        <taxon>Cryptosporidiidae</taxon>
        <taxon>Cryptosporidium</taxon>
    </lineage>
</organism>
<keyword evidence="3" id="KW-0808">Transferase</keyword>
<evidence type="ECO:0000256" key="2">
    <source>
        <dbReference type="ARBA" id="ARBA00022527"/>
    </source>
</evidence>
<protein>
    <recommendedName>
        <fullName evidence="1">non-specific serine/threonine protein kinase</fullName>
        <ecNumber evidence="1">2.7.11.1</ecNumber>
    </recommendedName>
</protein>
<feature type="compositionally biased region" description="Basic and acidic residues" evidence="10">
    <location>
        <begin position="1"/>
        <end position="23"/>
    </location>
</feature>
<feature type="domain" description="Protein kinase" evidence="11">
    <location>
        <begin position="61"/>
        <end position="664"/>
    </location>
</feature>
<dbReference type="InterPro" id="IPR011009">
    <property type="entry name" value="Kinase-like_dom_sf"/>
</dbReference>
<dbReference type="PANTHER" id="PTHR47634:SF9">
    <property type="entry name" value="PROTEIN KINASE DOMAIN-CONTAINING PROTEIN-RELATED"/>
    <property type="match status" value="1"/>
</dbReference>
<evidence type="ECO:0000313" key="13">
    <source>
        <dbReference type="Proteomes" id="UP001311799"/>
    </source>
</evidence>
<keyword evidence="13" id="KW-1185">Reference proteome</keyword>
<keyword evidence="6 9" id="KW-0067">ATP-binding</keyword>
<dbReference type="FunFam" id="1.10.510.10:FF:000275">
    <property type="entry name" value="SRSF protein kinase 2 isoform X3"/>
    <property type="match status" value="1"/>
</dbReference>
<feature type="region of interest" description="Disordered" evidence="10">
    <location>
        <begin position="367"/>
        <end position="391"/>
    </location>
</feature>
<proteinExistence type="predicted"/>
<dbReference type="Pfam" id="PF00069">
    <property type="entry name" value="Pkinase"/>
    <property type="match status" value="2"/>
</dbReference>
<dbReference type="InterPro" id="IPR008271">
    <property type="entry name" value="Ser/Thr_kinase_AS"/>
</dbReference>
<dbReference type="EMBL" id="JAWDEY010000036">
    <property type="protein sequence ID" value="KAK6587866.1"/>
    <property type="molecule type" value="Genomic_DNA"/>
</dbReference>
<evidence type="ECO:0000256" key="5">
    <source>
        <dbReference type="ARBA" id="ARBA00022777"/>
    </source>
</evidence>
<dbReference type="PROSITE" id="PS00108">
    <property type="entry name" value="PROTEIN_KINASE_ST"/>
    <property type="match status" value="1"/>
</dbReference>
<keyword evidence="5 12" id="KW-0418">Kinase</keyword>
<evidence type="ECO:0000256" key="6">
    <source>
        <dbReference type="ARBA" id="ARBA00022840"/>
    </source>
</evidence>
<dbReference type="PANTHER" id="PTHR47634">
    <property type="entry name" value="PROTEIN KINASE DOMAIN-CONTAINING PROTEIN-RELATED"/>
    <property type="match status" value="1"/>
</dbReference>
<dbReference type="Proteomes" id="UP001311799">
    <property type="component" value="Unassembled WGS sequence"/>
</dbReference>
<evidence type="ECO:0000256" key="7">
    <source>
        <dbReference type="ARBA" id="ARBA00047899"/>
    </source>
</evidence>
<comment type="catalytic activity">
    <reaction evidence="7">
        <text>L-threonyl-[protein] + ATP = O-phospho-L-threonyl-[protein] + ADP + H(+)</text>
        <dbReference type="Rhea" id="RHEA:46608"/>
        <dbReference type="Rhea" id="RHEA-COMP:11060"/>
        <dbReference type="Rhea" id="RHEA-COMP:11605"/>
        <dbReference type="ChEBI" id="CHEBI:15378"/>
        <dbReference type="ChEBI" id="CHEBI:30013"/>
        <dbReference type="ChEBI" id="CHEBI:30616"/>
        <dbReference type="ChEBI" id="CHEBI:61977"/>
        <dbReference type="ChEBI" id="CHEBI:456216"/>
        <dbReference type="EC" id="2.7.11.1"/>
    </reaction>
</comment>
<evidence type="ECO:0000256" key="4">
    <source>
        <dbReference type="ARBA" id="ARBA00022741"/>
    </source>
</evidence>
<comment type="catalytic activity">
    <reaction evidence="8">
        <text>L-seryl-[protein] + ATP = O-phospho-L-seryl-[protein] + ADP + H(+)</text>
        <dbReference type="Rhea" id="RHEA:17989"/>
        <dbReference type="Rhea" id="RHEA-COMP:9863"/>
        <dbReference type="Rhea" id="RHEA-COMP:11604"/>
        <dbReference type="ChEBI" id="CHEBI:15378"/>
        <dbReference type="ChEBI" id="CHEBI:29999"/>
        <dbReference type="ChEBI" id="CHEBI:30616"/>
        <dbReference type="ChEBI" id="CHEBI:83421"/>
        <dbReference type="ChEBI" id="CHEBI:456216"/>
        <dbReference type="EC" id="2.7.11.1"/>
    </reaction>
</comment>
<feature type="binding site" evidence="9">
    <location>
        <position position="92"/>
    </location>
    <ligand>
        <name>ATP</name>
        <dbReference type="ChEBI" id="CHEBI:30616"/>
    </ligand>
</feature>
<dbReference type="Gene3D" id="3.30.200.20">
    <property type="entry name" value="Phosphorylase Kinase, domain 1"/>
    <property type="match status" value="1"/>
</dbReference>
<dbReference type="PROSITE" id="PS50011">
    <property type="entry name" value="PROTEIN_KINASE_DOM"/>
    <property type="match status" value="1"/>
</dbReference>
<name>A0AAV9XZJ4_9CRYT</name>
<dbReference type="GO" id="GO:0000245">
    <property type="term" value="P:spliceosomal complex assembly"/>
    <property type="evidence" value="ECO:0007669"/>
    <property type="project" value="TreeGrafter"/>
</dbReference>
<evidence type="ECO:0000256" key="9">
    <source>
        <dbReference type="PROSITE-ProRule" id="PRU10141"/>
    </source>
</evidence>
<dbReference type="GO" id="GO:0005524">
    <property type="term" value="F:ATP binding"/>
    <property type="evidence" value="ECO:0007669"/>
    <property type="project" value="UniProtKB-UniRule"/>
</dbReference>
<gene>
    <name evidence="12" type="ORF">RS030_81414</name>
</gene>
<feature type="region of interest" description="Disordered" evidence="10">
    <location>
        <begin position="1"/>
        <end position="26"/>
    </location>
</feature>
<dbReference type="InterPro" id="IPR017441">
    <property type="entry name" value="Protein_kinase_ATP_BS"/>
</dbReference>
<dbReference type="EC" id="2.7.11.1" evidence="1"/>
<keyword evidence="2" id="KW-0723">Serine/threonine-protein kinase</keyword>
<evidence type="ECO:0000256" key="8">
    <source>
        <dbReference type="ARBA" id="ARBA00048679"/>
    </source>
</evidence>
<dbReference type="SMART" id="SM00220">
    <property type="entry name" value="S_TKc"/>
    <property type="match status" value="1"/>
</dbReference>
<dbReference type="GO" id="GO:0050684">
    <property type="term" value="P:regulation of mRNA processing"/>
    <property type="evidence" value="ECO:0007669"/>
    <property type="project" value="TreeGrafter"/>
</dbReference>
<feature type="compositionally biased region" description="Basic residues" evidence="10">
    <location>
        <begin position="300"/>
        <end position="315"/>
    </location>
</feature>
<reference evidence="12 13" key="1">
    <citation type="submission" date="2023-10" db="EMBL/GenBank/DDBJ databases">
        <title>Comparative genomics analysis reveals potential genetic determinants of host preference in Cryptosporidium xiaoi.</title>
        <authorList>
            <person name="Xiao L."/>
            <person name="Li J."/>
        </authorList>
    </citation>
    <scope>NUCLEOTIDE SEQUENCE [LARGE SCALE GENOMIC DNA]</scope>
    <source>
        <strain evidence="12 13">52996</strain>
    </source>
</reference>
<evidence type="ECO:0000259" key="11">
    <source>
        <dbReference type="PROSITE" id="PS50011"/>
    </source>
</evidence>
<dbReference type="SUPFAM" id="SSF56112">
    <property type="entry name" value="Protein kinase-like (PK-like)"/>
    <property type="match status" value="1"/>
</dbReference>
<keyword evidence="4 9" id="KW-0547">Nucleotide-binding</keyword>
<feature type="region of interest" description="Disordered" evidence="10">
    <location>
        <begin position="292"/>
        <end position="315"/>
    </location>
</feature>
<evidence type="ECO:0000256" key="10">
    <source>
        <dbReference type="SAM" id="MobiDB-lite"/>
    </source>
</evidence>
<accession>A0AAV9XZJ4</accession>
<dbReference type="Gene3D" id="1.10.510.10">
    <property type="entry name" value="Transferase(Phosphotransferase) domain 1"/>
    <property type="match status" value="2"/>
</dbReference>
<sequence length="736" mass="84901">MESDGDMKKDSANSNSKEKYGKEEDYDEATIPANCWDESKEDYKKGGYHPVNIGEVYNNKYLIVSKLGWGHFSTVWLAVDASTEPLCYYALKFQKGANEYRQAAYDEIDILTRARNLSDGVDWMEFLEGYTGNCMGNLALPYSRNFNGVVGFVDFFEVTGPNGVHVCMVFDVMGPNILQLIGLYEYKGVPIDLVRKIALHSLIGLDYLHRICGVIHTDIKPENIVVSSPSIPMVDVKYEDSENKDDRNNATKGMNSTNVVDAAIKTSNVPSQRRDCTDTNNSEDVNFDINNKYSGLNSKERRKLRRKNQRKMKQKLNNHINTNQEIAIDNNEIKGKRLKTPPYVRLHLKPIPSNPIYSSYYRNYYDKDENNQKQSQNEKTRIDDKGELDNSLRKGNVNRFPLIKFPYHYHLYEAYHPNQYIAQDQQRYTHLLPLSQWSRGYIGDSDYDCNLGKKEYQQSGTNKSKGGVASFRIKANDTVLDNISTYVREFSNNSDTFSKEEAEYRIVDLGNACWIDKHFSQDIQTRQYRSPEVIIGAGYTWSADIWSLGCTIFELITGDLLFTPKCTEEFSSDDDHLAQMMELLGEFPPSFIKSGRNSRKFFNKFNQLHKIPNLQFWDLKSVLTHKYCINKYEAHNISIFLYSLLALDPRHRPDAQRLLNHPWLRLRGVSNDYLENILAGIERPLSTNDEENISRDLQSLSLLDSGQNVDFKKLSIKQELSDWFNQFKKTLDSVNK</sequence>
<evidence type="ECO:0000313" key="12">
    <source>
        <dbReference type="EMBL" id="KAK6587866.1"/>
    </source>
</evidence>
<dbReference type="InterPro" id="IPR000719">
    <property type="entry name" value="Prot_kinase_dom"/>
</dbReference>